<keyword evidence="4" id="KW-1185">Reference proteome</keyword>
<feature type="compositionally biased region" description="Basic and acidic residues" evidence="1">
    <location>
        <begin position="169"/>
        <end position="179"/>
    </location>
</feature>
<proteinExistence type="predicted"/>
<feature type="region of interest" description="Disordered" evidence="1">
    <location>
        <begin position="115"/>
        <end position="198"/>
    </location>
</feature>
<feature type="transmembrane region" description="Helical" evidence="2">
    <location>
        <begin position="53"/>
        <end position="79"/>
    </location>
</feature>
<protein>
    <submittedName>
        <fullName evidence="3">Chromatin assembly factor 1 subunit b</fullName>
    </submittedName>
</protein>
<evidence type="ECO:0000313" key="3">
    <source>
        <dbReference type="EMBL" id="KAJ6254098.1"/>
    </source>
</evidence>
<reference evidence="3" key="1">
    <citation type="submission" date="2022-08" db="EMBL/GenBank/DDBJ databases">
        <title>Novel sulfate-reducing endosymbionts in the free-living metamonad Anaeramoeba.</title>
        <authorList>
            <person name="Jerlstrom-Hultqvist J."/>
            <person name="Cepicka I."/>
            <person name="Gallot-Lavallee L."/>
            <person name="Salas-Leiva D."/>
            <person name="Curtis B.A."/>
            <person name="Zahonova K."/>
            <person name="Pipaliya S."/>
            <person name="Dacks J."/>
            <person name="Roger A.J."/>
        </authorList>
    </citation>
    <scope>NUCLEOTIDE SEQUENCE</scope>
    <source>
        <strain evidence="3">Schooner1</strain>
    </source>
</reference>
<feature type="transmembrane region" description="Helical" evidence="2">
    <location>
        <begin position="12"/>
        <end position="33"/>
    </location>
</feature>
<keyword evidence="2" id="KW-1133">Transmembrane helix</keyword>
<sequence length="331" mass="37786">MKRYGRALLIQLVTFFLAAPLLVCNAIFFYHSAPKDYQNVCVFKNKMVTDSTFARIFLTIVIVLLLFTSLFSFVFGCYFNSIKRIFIGLKNFSQIDTVENFLAVSGVKVHTFDNSVNNQKNENSMSNVSTDSERDQEKDLEKETESESEQKNEKENENESENENENEIENGKQKQKEQENVNENEESSLSSNSASGFVSQNSSQKELRSLENNGLLFGNETFNSQKVKKKSKCYWQSYLCFNPKIWWSSAIFVIFCCLTISFFFSTFKFDQSCICKPCTTGSNLSSNGTCITGEKNNCDTCLKFNCVWCLDNNTCSSSYGCKDSMKNRTQC</sequence>
<dbReference type="EMBL" id="JAOAOG010000026">
    <property type="protein sequence ID" value="KAJ6254098.1"/>
    <property type="molecule type" value="Genomic_DNA"/>
</dbReference>
<keyword evidence="2" id="KW-0812">Transmembrane</keyword>
<feature type="transmembrane region" description="Helical" evidence="2">
    <location>
        <begin position="245"/>
        <end position="267"/>
    </location>
</feature>
<feature type="compositionally biased region" description="Basic and acidic residues" evidence="1">
    <location>
        <begin position="131"/>
        <end position="157"/>
    </location>
</feature>
<name>A0ABQ8ZBE3_9EUKA</name>
<feature type="compositionally biased region" description="Polar residues" evidence="1">
    <location>
        <begin position="115"/>
        <end position="130"/>
    </location>
</feature>
<keyword evidence="2" id="KW-0472">Membrane</keyword>
<gene>
    <name evidence="3" type="ORF">M0813_12656</name>
</gene>
<evidence type="ECO:0000256" key="2">
    <source>
        <dbReference type="SAM" id="Phobius"/>
    </source>
</evidence>
<evidence type="ECO:0000256" key="1">
    <source>
        <dbReference type="SAM" id="MobiDB-lite"/>
    </source>
</evidence>
<organism evidence="3 4">
    <name type="scientific">Anaeramoeba flamelloides</name>
    <dbReference type="NCBI Taxonomy" id="1746091"/>
    <lineage>
        <taxon>Eukaryota</taxon>
        <taxon>Metamonada</taxon>
        <taxon>Anaeramoebidae</taxon>
        <taxon>Anaeramoeba</taxon>
    </lineage>
</organism>
<dbReference type="Proteomes" id="UP001150062">
    <property type="component" value="Unassembled WGS sequence"/>
</dbReference>
<comment type="caution">
    <text evidence="3">The sequence shown here is derived from an EMBL/GenBank/DDBJ whole genome shotgun (WGS) entry which is preliminary data.</text>
</comment>
<accession>A0ABQ8ZBE3</accession>
<feature type="compositionally biased region" description="Acidic residues" evidence="1">
    <location>
        <begin position="158"/>
        <end position="168"/>
    </location>
</feature>
<evidence type="ECO:0000313" key="4">
    <source>
        <dbReference type="Proteomes" id="UP001150062"/>
    </source>
</evidence>